<evidence type="ECO:0000313" key="2">
    <source>
        <dbReference type="EMBL" id="PIS39393.1"/>
    </source>
</evidence>
<dbReference type="InterPro" id="IPR011911">
    <property type="entry name" value="GlrX_YruB"/>
</dbReference>
<dbReference type="Gene3D" id="3.40.30.10">
    <property type="entry name" value="Glutaredoxin"/>
    <property type="match status" value="1"/>
</dbReference>
<dbReference type="InterPro" id="IPR002109">
    <property type="entry name" value="Glutaredoxin"/>
</dbReference>
<dbReference type="GO" id="GO:0009055">
    <property type="term" value="F:electron transfer activity"/>
    <property type="evidence" value="ECO:0007669"/>
    <property type="project" value="TreeGrafter"/>
</dbReference>
<dbReference type="InterPro" id="IPR004045">
    <property type="entry name" value="Glutathione_S-Trfase_N"/>
</dbReference>
<evidence type="ECO:0000259" key="1">
    <source>
        <dbReference type="PROSITE" id="PS50404"/>
    </source>
</evidence>
<dbReference type="AlphaFoldDB" id="A0A2H0YNP9"/>
<dbReference type="Proteomes" id="UP000230088">
    <property type="component" value="Unassembled WGS sequence"/>
</dbReference>
<organism evidence="2 3">
    <name type="scientific">Candidatus Nealsonbacteria bacterium CG08_land_8_20_14_0_20_38_20</name>
    <dbReference type="NCBI Taxonomy" id="1974705"/>
    <lineage>
        <taxon>Bacteria</taxon>
        <taxon>Candidatus Nealsoniibacteriota</taxon>
    </lineage>
</organism>
<dbReference type="PROSITE" id="PS51354">
    <property type="entry name" value="GLUTAREDOXIN_2"/>
    <property type="match status" value="1"/>
</dbReference>
<feature type="domain" description="GST N-terminal" evidence="1">
    <location>
        <begin position="1"/>
        <end position="77"/>
    </location>
</feature>
<proteinExistence type="predicted"/>
<dbReference type="CDD" id="cd02976">
    <property type="entry name" value="NrdH"/>
    <property type="match status" value="1"/>
</dbReference>
<name>A0A2H0YNP9_9BACT</name>
<dbReference type="SUPFAM" id="SSF52833">
    <property type="entry name" value="Thioredoxin-like"/>
    <property type="match status" value="1"/>
</dbReference>
<dbReference type="InterPro" id="IPR036249">
    <property type="entry name" value="Thioredoxin-like_sf"/>
</dbReference>
<dbReference type="PANTHER" id="PTHR34386">
    <property type="entry name" value="GLUTAREDOXIN"/>
    <property type="match status" value="1"/>
</dbReference>
<dbReference type="GO" id="GO:0045454">
    <property type="term" value="P:cell redox homeostasis"/>
    <property type="evidence" value="ECO:0007669"/>
    <property type="project" value="TreeGrafter"/>
</dbReference>
<comment type="caution">
    <text evidence="2">The sequence shown here is derived from an EMBL/GenBank/DDBJ whole genome shotgun (WGS) entry which is preliminary data.</text>
</comment>
<accession>A0A2H0YNP9</accession>
<gene>
    <name evidence="2" type="ORF">COT33_02210</name>
</gene>
<dbReference type="InterPro" id="IPR051548">
    <property type="entry name" value="Grx-like_ET"/>
</dbReference>
<reference evidence="3" key="1">
    <citation type="submission" date="2017-09" db="EMBL/GenBank/DDBJ databases">
        <title>Depth-based differentiation of microbial function through sediment-hosted aquifers and enrichment of novel symbionts in the deep terrestrial subsurface.</title>
        <authorList>
            <person name="Probst A.J."/>
            <person name="Ladd B."/>
            <person name="Jarett J.K."/>
            <person name="Geller-Mcgrath D.E."/>
            <person name="Sieber C.M.K."/>
            <person name="Emerson J.B."/>
            <person name="Anantharaman K."/>
            <person name="Thomas B.C."/>
            <person name="Malmstrom R."/>
            <person name="Stieglmeier M."/>
            <person name="Klingl A."/>
            <person name="Woyke T."/>
            <person name="Ryan C.M."/>
            <person name="Banfield J.F."/>
        </authorList>
    </citation>
    <scope>NUCLEOTIDE SEQUENCE [LARGE SCALE GENOMIC DNA]</scope>
</reference>
<protein>
    <submittedName>
        <fullName evidence="2">NrdH-redoxin</fullName>
    </submittedName>
</protein>
<dbReference type="NCBIfam" id="TIGR02196">
    <property type="entry name" value="GlrX_YruB"/>
    <property type="match status" value="1"/>
</dbReference>
<evidence type="ECO:0000313" key="3">
    <source>
        <dbReference type="Proteomes" id="UP000230088"/>
    </source>
</evidence>
<dbReference type="Pfam" id="PF00462">
    <property type="entry name" value="Glutaredoxin"/>
    <property type="match status" value="1"/>
</dbReference>
<sequence length="77" mass="8700">MVKVYSTPVCPYCWTLKEFLKENKIAFEEIDVSRDEKAAEEMIKKSGQMGVPVVEIDGEFVVGFDKKKISALLGIKD</sequence>
<dbReference type="EMBL" id="PEYD01000041">
    <property type="protein sequence ID" value="PIS39393.1"/>
    <property type="molecule type" value="Genomic_DNA"/>
</dbReference>
<dbReference type="PROSITE" id="PS50404">
    <property type="entry name" value="GST_NTER"/>
    <property type="match status" value="1"/>
</dbReference>
<dbReference type="PANTHER" id="PTHR34386:SF1">
    <property type="entry name" value="GLUTAREDOXIN-LIKE PROTEIN NRDH"/>
    <property type="match status" value="1"/>
</dbReference>